<dbReference type="InterPro" id="IPR005790">
    <property type="entry name" value="DNA_polIII_delta"/>
</dbReference>
<evidence type="ECO:0000313" key="10">
    <source>
        <dbReference type="EMBL" id="KZL20092.1"/>
    </source>
</evidence>
<evidence type="ECO:0000313" key="11">
    <source>
        <dbReference type="Proteomes" id="UP000076577"/>
    </source>
</evidence>
<comment type="caution">
    <text evidence="10">The sequence shown here is derived from an EMBL/GenBank/DDBJ whole genome shotgun (WGS) entry which is preliminary data.</text>
</comment>
<dbReference type="SUPFAM" id="SSF48019">
    <property type="entry name" value="post-AAA+ oligomerization domain-like"/>
    <property type="match status" value="1"/>
</dbReference>
<dbReference type="Gene3D" id="3.40.50.300">
    <property type="entry name" value="P-loop containing nucleotide triphosphate hydrolases"/>
    <property type="match status" value="1"/>
</dbReference>
<feature type="domain" description="DNA polymerase III delta N-terminal" evidence="9">
    <location>
        <begin position="24"/>
        <end position="130"/>
    </location>
</feature>
<dbReference type="GO" id="GO:0006261">
    <property type="term" value="P:DNA-templated DNA replication"/>
    <property type="evidence" value="ECO:0007669"/>
    <property type="project" value="TreeGrafter"/>
</dbReference>
<dbReference type="AlphaFoldDB" id="A0A165ZNH7"/>
<sequence>MVALKAAEIDRYIANPPDSVNLILVYGPDTGLVNERAQALISKAAAENDDPFSQVKLDAADIAADPSRLIDEALTIPLFGGRRTIWVRENGTKSVLPAVETLLKNNDFSAFVVIEAGDLKKTAGLRKKFESSKTAIAIPCFADTIKDVDRLIDEETLSAGLQITKEARNSLHTLLGADRIASRGELKKLCLYAMKDNRIEVHHVEEIIGDASAFAMDELIDAAALGDTVTLDHGLERLSASGTDAGVIASQALRHFQMLHLCRLKANQRIPVEDVIGGMRPPIFWKRRAKIVRQVEVWNEDFLERALIRLNDTVKDARLNANLSFAIVSHTLLAIAQVAKASNRRR</sequence>
<dbReference type="SUPFAM" id="SSF52540">
    <property type="entry name" value="P-loop containing nucleoside triphosphate hydrolases"/>
    <property type="match status" value="1"/>
</dbReference>
<dbReference type="PANTHER" id="PTHR34388:SF1">
    <property type="entry name" value="DNA POLYMERASE III SUBUNIT DELTA"/>
    <property type="match status" value="1"/>
</dbReference>
<dbReference type="EC" id="2.7.7.7" evidence="1"/>
<evidence type="ECO:0000256" key="1">
    <source>
        <dbReference type="ARBA" id="ARBA00012417"/>
    </source>
</evidence>
<evidence type="ECO:0000256" key="3">
    <source>
        <dbReference type="ARBA" id="ARBA00022679"/>
    </source>
</evidence>
<dbReference type="Proteomes" id="UP000076577">
    <property type="component" value="Unassembled WGS sequence"/>
</dbReference>
<dbReference type="PATRIC" id="fig|989403.3.peg.1677"/>
<keyword evidence="6" id="KW-0239">DNA-directed DNA polymerase</keyword>
<dbReference type="Gene3D" id="1.10.8.60">
    <property type="match status" value="1"/>
</dbReference>
<evidence type="ECO:0000256" key="5">
    <source>
        <dbReference type="ARBA" id="ARBA00022705"/>
    </source>
</evidence>
<dbReference type="InterPro" id="IPR027417">
    <property type="entry name" value="P-loop_NTPase"/>
</dbReference>
<accession>A0A165ZNH7</accession>
<keyword evidence="5" id="KW-0235">DNA replication</keyword>
<protein>
    <recommendedName>
        <fullName evidence="2">DNA polymerase III subunit delta</fullName>
        <ecNumber evidence="1">2.7.7.7</ecNumber>
    </recommendedName>
</protein>
<comment type="catalytic activity">
    <reaction evidence="8">
        <text>DNA(n) + a 2'-deoxyribonucleoside 5'-triphosphate = DNA(n+1) + diphosphate</text>
        <dbReference type="Rhea" id="RHEA:22508"/>
        <dbReference type="Rhea" id="RHEA-COMP:17339"/>
        <dbReference type="Rhea" id="RHEA-COMP:17340"/>
        <dbReference type="ChEBI" id="CHEBI:33019"/>
        <dbReference type="ChEBI" id="CHEBI:61560"/>
        <dbReference type="ChEBI" id="CHEBI:173112"/>
        <dbReference type="EC" id="2.7.7.7"/>
    </reaction>
</comment>
<evidence type="ECO:0000256" key="4">
    <source>
        <dbReference type="ARBA" id="ARBA00022695"/>
    </source>
</evidence>
<dbReference type="STRING" id="989403.SAMN05421798_102259"/>
<dbReference type="Pfam" id="PF06144">
    <property type="entry name" value="DNA_pol3_delta"/>
    <property type="match status" value="1"/>
</dbReference>
<keyword evidence="3" id="KW-0808">Transferase</keyword>
<evidence type="ECO:0000259" key="9">
    <source>
        <dbReference type="Pfam" id="PF06144"/>
    </source>
</evidence>
<organism evidence="10 11">
    <name type="scientific">Pseudovibrio axinellae</name>
    <dbReference type="NCBI Taxonomy" id="989403"/>
    <lineage>
        <taxon>Bacteria</taxon>
        <taxon>Pseudomonadati</taxon>
        <taxon>Pseudomonadota</taxon>
        <taxon>Alphaproteobacteria</taxon>
        <taxon>Hyphomicrobiales</taxon>
        <taxon>Stappiaceae</taxon>
        <taxon>Pseudovibrio</taxon>
    </lineage>
</organism>
<keyword evidence="4" id="KW-0548">Nucleotidyltransferase</keyword>
<dbReference type="RefSeq" id="WP_068004655.1">
    <property type="nucleotide sequence ID" value="NZ_FOFM01000002.1"/>
</dbReference>
<reference evidence="10 11" key="1">
    <citation type="journal article" date="2016" name="Front. Microbiol.">
        <title>Comparative Genomic Analysis Reveals a Diverse Repertoire of Genes Involved in Prokaryote-Eukaryote Interactions within the Pseudovibrio Genus.</title>
        <authorList>
            <person name="Romano S."/>
            <person name="Fernandez-Guerra A."/>
            <person name="Reen F.J."/>
            <person name="Glockner F.O."/>
            <person name="Crowley S.P."/>
            <person name="O'Sullivan O."/>
            <person name="Cotter P.D."/>
            <person name="Adams C."/>
            <person name="Dobson A.D."/>
            <person name="O'Gara F."/>
        </authorList>
    </citation>
    <scope>NUCLEOTIDE SEQUENCE [LARGE SCALE GENOMIC DNA]</scope>
    <source>
        <strain evidence="10 11">Ad2</strain>
    </source>
</reference>
<dbReference type="PANTHER" id="PTHR34388">
    <property type="entry name" value="DNA POLYMERASE III SUBUNIT DELTA"/>
    <property type="match status" value="1"/>
</dbReference>
<dbReference type="InterPro" id="IPR010372">
    <property type="entry name" value="DNA_pol3_delta_N"/>
</dbReference>
<dbReference type="GO" id="GO:0009360">
    <property type="term" value="C:DNA polymerase III complex"/>
    <property type="evidence" value="ECO:0007669"/>
    <property type="project" value="InterPro"/>
</dbReference>
<evidence type="ECO:0000256" key="6">
    <source>
        <dbReference type="ARBA" id="ARBA00022932"/>
    </source>
</evidence>
<evidence type="ECO:0000256" key="2">
    <source>
        <dbReference type="ARBA" id="ARBA00017703"/>
    </source>
</evidence>
<dbReference type="EMBL" id="LMCB01000011">
    <property type="protein sequence ID" value="KZL20092.1"/>
    <property type="molecule type" value="Genomic_DNA"/>
</dbReference>
<comment type="similarity">
    <text evidence="7">Belongs to the DNA polymerase HolA subunit family.</text>
</comment>
<proteinExistence type="inferred from homology"/>
<dbReference type="OrthoDB" id="9804983at2"/>
<keyword evidence="11" id="KW-1185">Reference proteome</keyword>
<name>A0A165ZNH7_9HYPH</name>
<dbReference type="GO" id="GO:0003677">
    <property type="term" value="F:DNA binding"/>
    <property type="evidence" value="ECO:0007669"/>
    <property type="project" value="InterPro"/>
</dbReference>
<dbReference type="GO" id="GO:0003887">
    <property type="term" value="F:DNA-directed DNA polymerase activity"/>
    <property type="evidence" value="ECO:0007669"/>
    <property type="project" value="UniProtKB-KW"/>
</dbReference>
<dbReference type="InterPro" id="IPR008921">
    <property type="entry name" value="DNA_pol3_clamp-load_cplx_C"/>
</dbReference>
<evidence type="ECO:0000256" key="8">
    <source>
        <dbReference type="ARBA" id="ARBA00049244"/>
    </source>
</evidence>
<evidence type="ECO:0000256" key="7">
    <source>
        <dbReference type="ARBA" id="ARBA00034754"/>
    </source>
</evidence>
<dbReference type="NCBIfam" id="TIGR01128">
    <property type="entry name" value="holA"/>
    <property type="match status" value="1"/>
</dbReference>
<gene>
    <name evidence="10" type="ORF">PsAD2_01578</name>
</gene>